<keyword evidence="2" id="KW-0812">Transmembrane</keyword>
<feature type="transmembrane region" description="Helical" evidence="2">
    <location>
        <begin position="58"/>
        <end position="78"/>
    </location>
</feature>
<evidence type="ECO:0000313" key="4">
    <source>
        <dbReference type="Proteomes" id="UP000823388"/>
    </source>
</evidence>
<evidence type="ECO:0000256" key="2">
    <source>
        <dbReference type="SAM" id="Phobius"/>
    </source>
</evidence>
<organism evidence="3 4">
    <name type="scientific">Panicum virgatum</name>
    <name type="common">Blackwell switchgrass</name>
    <dbReference type="NCBI Taxonomy" id="38727"/>
    <lineage>
        <taxon>Eukaryota</taxon>
        <taxon>Viridiplantae</taxon>
        <taxon>Streptophyta</taxon>
        <taxon>Embryophyta</taxon>
        <taxon>Tracheophyta</taxon>
        <taxon>Spermatophyta</taxon>
        <taxon>Magnoliopsida</taxon>
        <taxon>Liliopsida</taxon>
        <taxon>Poales</taxon>
        <taxon>Poaceae</taxon>
        <taxon>PACMAD clade</taxon>
        <taxon>Panicoideae</taxon>
        <taxon>Panicodae</taxon>
        <taxon>Paniceae</taxon>
        <taxon>Panicinae</taxon>
        <taxon>Panicum</taxon>
        <taxon>Panicum sect. Hiantes</taxon>
    </lineage>
</organism>
<keyword evidence="2" id="KW-1133">Transmembrane helix</keyword>
<dbReference type="EMBL" id="CM029045">
    <property type="protein sequence ID" value="KAG2602455.1"/>
    <property type="molecule type" value="Genomic_DNA"/>
</dbReference>
<accession>A0A8T0SZI9</accession>
<name>A0A8T0SZI9_PANVG</name>
<gene>
    <name evidence="3" type="ORF">PVAP13_5KG681407</name>
</gene>
<keyword evidence="2" id="KW-0472">Membrane</keyword>
<keyword evidence="1" id="KW-0175">Coiled coil</keyword>
<protein>
    <submittedName>
        <fullName evidence="3">Uncharacterized protein</fullName>
    </submittedName>
</protein>
<evidence type="ECO:0000313" key="3">
    <source>
        <dbReference type="EMBL" id="KAG2602455.1"/>
    </source>
</evidence>
<keyword evidence="4" id="KW-1185">Reference proteome</keyword>
<dbReference type="Proteomes" id="UP000823388">
    <property type="component" value="Chromosome 5K"/>
</dbReference>
<dbReference type="AlphaFoldDB" id="A0A8T0SZI9"/>
<comment type="caution">
    <text evidence="3">The sequence shown here is derived from an EMBL/GenBank/DDBJ whole genome shotgun (WGS) entry which is preliminary data.</text>
</comment>
<reference evidence="3" key="1">
    <citation type="submission" date="2020-05" db="EMBL/GenBank/DDBJ databases">
        <title>WGS assembly of Panicum virgatum.</title>
        <authorList>
            <person name="Lovell J.T."/>
            <person name="Jenkins J."/>
            <person name="Shu S."/>
            <person name="Juenger T.E."/>
            <person name="Schmutz J."/>
        </authorList>
    </citation>
    <scope>NUCLEOTIDE SEQUENCE</scope>
    <source>
        <strain evidence="3">AP13</strain>
    </source>
</reference>
<sequence length="81" mass="9751">MVDMMVEQALKNEESWEREKQDLLWEKEQLNVRWRFSQSRCSALQRIVRNEVDEKKRIWIVLICLIGVVVAMLFGVVLKMK</sequence>
<evidence type="ECO:0000256" key="1">
    <source>
        <dbReference type="SAM" id="Coils"/>
    </source>
</evidence>
<proteinExistence type="predicted"/>
<feature type="coiled-coil region" evidence="1">
    <location>
        <begin position="6"/>
        <end position="33"/>
    </location>
</feature>